<protein>
    <submittedName>
        <fullName evidence="2">Uncharacterized protein</fullName>
    </submittedName>
</protein>
<reference evidence="2" key="1">
    <citation type="submission" date="2021-06" db="EMBL/GenBank/DDBJ databases">
        <authorList>
            <person name="Hodson N. C."/>
            <person name="Mongue J. A."/>
            <person name="Jaron S. K."/>
        </authorList>
    </citation>
    <scope>NUCLEOTIDE SEQUENCE</scope>
</reference>
<sequence>SMQELRNNLAVGQSLWDACWGVLTQSGALSGSGIDPNEIAALRAISNGFKTVQLSGAGRDALQTMMTGINSGGLSDTDFGGVAAIINALVEGNSDNDDIIAAFNQWFGDDTKLVPAKTPVTCDPGPPLTNCVTDMGKMEVPPAVVDTSTCRTDAEGKAHCTTIKDTTVKTSANVSTDARRRRQTESFSGGRSRTPSGFRRQPIKRSAGHHNFPGQGRALQRK</sequence>
<comment type="caution">
    <text evidence="2">The sequence shown here is derived from an EMBL/GenBank/DDBJ whole genome shotgun (WGS) entry which is preliminary data.</text>
</comment>
<proteinExistence type="predicted"/>
<keyword evidence="3" id="KW-1185">Reference proteome</keyword>
<feature type="compositionally biased region" description="Polar residues" evidence="1">
    <location>
        <begin position="185"/>
        <end position="195"/>
    </location>
</feature>
<evidence type="ECO:0000313" key="2">
    <source>
        <dbReference type="EMBL" id="CAG7731364.1"/>
    </source>
</evidence>
<evidence type="ECO:0000313" key="3">
    <source>
        <dbReference type="Proteomes" id="UP000708208"/>
    </source>
</evidence>
<gene>
    <name evidence="2" type="ORF">AFUS01_LOCUS19959</name>
</gene>
<dbReference type="Proteomes" id="UP000708208">
    <property type="component" value="Unassembled WGS sequence"/>
</dbReference>
<evidence type="ECO:0000256" key="1">
    <source>
        <dbReference type="SAM" id="MobiDB-lite"/>
    </source>
</evidence>
<name>A0A8J2K8G1_9HEXA</name>
<dbReference type="AlphaFoldDB" id="A0A8J2K8G1"/>
<feature type="region of interest" description="Disordered" evidence="1">
    <location>
        <begin position="170"/>
        <end position="222"/>
    </location>
</feature>
<dbReference type="EMBL" id="CAJVCH010210955">
    <property type="protein sequence ID" value="CAG7731364.1"/>
    <property type="molecule type" value="Genomic_DNA"/>
</dbReference>
<organism evidence="2 3">
    <name type="scientific">Allacma fusca</name>
    <dbReference type="NCBI Taxonomy" id="39272"/>
    <lineage>
        <taxon>Eukaryota</taxon>
        <taxon>Metazoa</taxon>
        <taxon>Ecdysozoa</taxon>
        <taxon>Arthropoda</taxon>
        <taxon>Hexapoda</taxon>
        <taxon>Collembola</taxon>
        <taxon>Symphypleona</taxon>
        <taxon>Sminthuridae</taxon>
        <taxon>Allacma</taxon>
    </lineage>
</organism>
<feature type="non-terminal residue" evidence="2">
    <location>
        <position position="1"/>
    </location>
</feature>
<accession>A0A8J2K8G1</accession>